<feature type="compositionally biased region" description="Pro residues" evidence="14">
    <location>
        <begin position="226"/>
        <end position="237"/>
    </location>
</feature>
<dbReference type="InterPro" id="IPR036236">
    <property type="entry name" value="Znf_C2H2_sf"/>
</dbReference>
<keyword evidence="8" id="KW-0805">Transcription regulation</keyword>
<evidence type="ECO:0000256" key="4">
    <source>
        <dbReference type="ARBA" id="ARBA00022723"/>
    </source>
</evidence>
<feature type="compositionally biased region" description="Polar residues" evidence="14">
    <location>
        <begin position="156"/>
        <end position="178"/>
    </location>
</feature>
<keyword evidence="11" id="KW-0539">Nucleus</keyword>
<dbReference type="GO" id="GO:0005634">
    <property type="term" value="C:nucleus"/>
    <property type="evidence" value="ECO:0007669"/>
    <property type="project" value="UniProtKB-SubCell"/>
</dbReference>
<dbReference type="GO" id="GO:0045596">
    <property type="term" value="P:negative regulation of cell differentiation"/>
    <property type="evidence" value="ECO:0007669"/>
    <property type="project" value="UniProtKB-ARBA"/>
</dbReference>
<feature type="compositionally biased region" description="Low complexity" evidence="14">
    <location>
        <begin position="238"/>
        <end position="251"/>
    </location>
</feature>
<evidence type="ECO:0000256" key="14">
    <source>
        <dbReference type="SAM" id="MobiDB-lite"/>
    </source>
</evidence>
<dbReference type="EMBL" id="JADWDJ010000001">
    <property type="protein sequence ID" value="KAG5286120.1"/>
    <property type="molecule type" value="Genomic_DNA"/>
</dbReference>
<keyword evidence="4" id="KW-0479">Metal-binding</keyword>
<dbReference type="Gene3D" id="3.30.160.60">
    <property type="entry name" value="Classic Zinc Finger"/>
    <property type="match status" value="7"/>
</dbReference>
<feature type="domain" description="C2H2-type" evidence="15">
    <location>
        <begin position="499"/>
        <end position="526"/>
    </location>
</feature>
<keyword evidence="9" id="KW-0238">DNA-binding</keyword>
<accession>A0AAV6HGB1</accession>
<feature type="region of interest" description="Disordered" evidence="14">
    <location>
        <begin position="156"/>
        <end position="197"/>
    </location>
</feature>
<dbReference type="PANTHER" id="PTHR23226:SF330">
    <property type="entry name" value="ZINC FINGER AND BTB DOMAIN-CONTAINING PROTEIN 41"/>
    <property type="match status" value="1"/>
</dbReference>
<evidence type="ECO:0000256" key="2">
    <source>
        <dbReference type="ARBA" id="ARBA00004123"/>
    </source>
</evidence>
<evidence type="ECO:0000256" key="5">
    <source>
        <dbReference type="ARBA" id="ARBA00022737"/>
    </source>
</evidence>
<evidence type="ECO:0000256" key="11">
    <source>
        <dbReference type="ARBA" id="ARBA00023242"/>
    </source>
</evidence>
<evidence type="ECO:0000313" key="16">
    <source>
        <dbReference type="EMBL" id="KAG5286120.1"/>
    </source>
</evidence>
<dbReference type="Pfam" id="PF13894">
    <property type="entry name" value="zf-C2H2_4"/>
    <property type="match status" value="1"/>
</dbReference>
<evidence type="ECO:0000256" key="9">
    <source>
        <dbReference type="ARBA" id="ARBA00023125"/>
    </source>
</evidence>
<comment type="similarity">
    <text evidence="3">Belongs to the krueppel C2H2-type zinc-finger protein family.</text>
</comment>
<dbReference type="FunFam" id="3.30.160.60:FF:000624">
    <property type="entry name" value="zinc finger protein 697"/>
    <property type="match status" value="1"/>
</dbReference>
<dbReference type="GO" id="GO:0008270">
    <property type="term" value="F:zinc ion binding"/>
    <property type="evidence" value="ECO:0007669"/>
    <property type="project" value="UniProtKB-KW"/>
</dbReference>
<keyword evidence="17" id="KW-1185">Reference proteome</keyword>
<keyword evidence="13" id="KW-0175">Coiled coil</keyword>
<sequence length="551" mass="61232">MINHEDFQRQFKSVMENLLHAAVSETTKLFENTVQEMKAELLRLKKKDSNFEQQIFSEDNHIPISIKNPCTRDVGIQCVTPTLLERSCSPSLHGENDKDRFLGLPPGLLQYGNQQLAVLLIKQEDADMYDYSSACVFPRLTGDQLKSCLVQRTQAPVTSQEADQSPSNESTALHTHNPTPSPSQPVQEPAPSAPVETAQSREFNPLDSLQASLDLMPDIPEGNPATPLPSPPAPPTSTSPQTDAAASTPATPMAAHKVITLKLEPIDCEIDQSHPLTHQDKPRRPSTRQSKSKLCHVVTLETTQSQAKNPPQEKSTDNLIFQKRQAVVTLTHCDTSPRPSKAVAQKKPRHTGGGPVGKNQCEVCMRTLSSASSLQSHRLLHTGERPFSCDRCDKSFTSVRGLNRHVRVHSGGRPHQCAQCGKSFVYQFNLTAHQLTHGSKKPYGCGVCGKRFLSKPELTTHSRVHTNEKPYKCTLCGKKFKYRMSYNTHMRGHHGDLRYKCTICGKAFVDPSNLNTHKRIHTGEKPYKCKECGKTFTQSGHLKKHVTTQHA</sequence>
<dbReference type="Pfam" id="PF00096">
    <property type="entry name" value="zf-C2H2"/>
    <property type="match status" value="2"/>
</dbReference>
<feature type="domain" description="C2H2-type" evidence="15">
    <location>
        <begin position="443"/>
        <end position="470"/>
    </location>
</feature>
<dbReference type="FunFam" id="3.30.160.60:FF:000912">
    <property type="entry name" value="Zinc finger protein 660"/>
    <property type="match status" value="1"/>
</dbReference>
<feature type="region of interest" description="Disordered" evidence="14">
    <location>
        <begin position="214"/>
        <end position="251"/>
    </location>
</feature>
<feature type="compositionally biased region" description="Basic residues" evidence="14">
    <location>
        <begin position="284"/>
        <end position="293"/>
    </location>
</feature>
<feature type="domain" description="C2H2-type" evidence="15">
    <location>
        <begin position="415"/>
        <end position="442"/>
    </location>
</feature>
<feature type="coiled-coil region" evidence="13">
    <location>
        <begin position="27"/>
        <end position="54"/>
    </location>
</feature>
<keyword evidence="5" id="KW-0677">Repeat</keyword>
<keyword evidence="6 12" id="KW-0863">Zinc-finger</keyword>
<dbReference type="SUPFAM" id="SSF57667">
    <property type="entry name" value="beta-beta-alpha zinc fingers"/>
    <property type="match status" value="4"/>
</dbReference>
<evidence type="ECO:0000256" key="12">
    <source>
        <dbReference type="PROSITE-ProRule" id="PRU00042"/>
    </source>
</evidence>
<feature type="domain" description="C2H2-type" evidence="15">
    <location>
        <begin position="527"/>
        <end position="551"/>
    </location>
</feature>
<proteinExistence type="inferred from homology"/>
<keyword evidence="10" id="KW-0804">Transcription</keyword>
<dbReference type="AlphaFoldDB" id="A0AAV6HGB1"/>
<dbReference type="GO" id="GO:0000978">
    <property type="term" value="F:RNA polymerase II cis-regulatory region sequence-specific DNA binding"/>
    <property type="evidence" value="ECO:0007669"/>
    <property type="project" value="TreeGrafter"/>
</dbReference>
<dbReference type="FunFam" id="3.30.160.60:FF:000250">
    <property type="entry name" value="zinc finger protein 197 isoform X1"/>
    <property type="match status" value="1"/>
</dbReference>
<evidence type="ECO:0000256" key="13">
    <source>
        <dbReference type="SAM" id="Coils"/>
    </source>
</evidence>
<dbReference type="FunFam" id="3.30.160.60:FF:000193">
    <property type="entry name" value="Zinc finger protein 300"/>
    <property type="match status" value="1"/>
</dbReference>
<dbReference type="GO" id="GO:0000122">
    <property type="term" value="P:negative regulation of transcription by RNA polymerase II"/>
    <property type="evidence" value="ECO:0007669"/>
    <property type="project" value="UniProtKB-ARBA"/>
</dbReference>
<dbReference type="InterPro" id="IPR013087">
    <property type="entry name" value="Znf_C2H2_type"/>
</dbReference>
<dbReference type="PROSITE" id="PS50157">
    <property type="entry name" value="ZINC_FINGER_C2H2_2"/>
    <property type="match status" value="7"/>
</dbReference>
<dbReference type="FunFam" id="3.30.160.60:FF:000097">
    <property type="entry name" value="Zinc finger protein"/>
    <property type="match status" value="1"/>
</dbReference>
<feature type="domain" description="C2H2-type" evidence="15">
    <location>
        <begin position="359"/>
        <end position="386"/>
    </location>
</feature>
<reference evidence="16 17" key="1">
    <citation type="submission" date="2020-10" db="EMBL/GenBank/DDBJ databases">
        <title>Chromosome-scale genome assembly of the Allis shad, Alosa alosa.</title>
        <authorList>
            <person name="Margot Z."/>
            <person name="Christophe K."/>
            <person name="Cabau C."/>
            <person name="Louis A."/>
            <person name="Berthelot C."/>
            <person name="Parey E."/>
            <person name="Roest Crollius H."/>
            <person name="Montfort J."/>
            <person name="Robinson-Rechavi M."/>
            <person name="Bucao C."/>
            <person name="Bouchez O."/>
            <person name="Gislard M."/>
            <person name="Lluch J."/>
            <person name="Milhes M."/>
            <person name="Lampietro C."/>
            <person name="Lopez Roques C."/>
            <person name="Donnadieu C."/>
            <person name="Braasch I."/>
            <person name="Desvignes T."/>
            <person name="Postlethwait J."/>
            <person name="Bobe J."/>
            <person name="Guiguen Y."/>
        </authorList>
    </citation>
    <scope>NUCLEOTIDE SEQUENCE [LARGE SCALE GENOMIC DNA]</scope>
    <source>
        <strain evidence="16">M-15738</strain>
        <tissue evidence="16">Blood</tissue>
    </source>
</reference>
<protein>
    <recommendedName>
        <fullName evidence="15">C2H2-type domain-containing protein</fullName>
    </recommendedName>
</protein>
<gene>
    <name evidence="16" type="ORF">AALO_G00011150</name>
</gene>
<dbReference type="SMART" id="SM00355">
    <property type="entry name" value="ZnF_C2H2"/>
    <property type="match status" value="7"/>
</dbReference>
<evidence type="ECO:0000259" key="15">
    <source>
        <dbReference type="PROSITE" id="PS50157"/>
    </source>
</evidence>
<feature type="domain" description="C2H2-type" evidence="15">
    <location>
        <begin position="471"/>
        <end position="498"/>
    </location>
</feature>
<feature type="region of interest" description="Disordered" evidence="14">
    <location>
        <begin position="272"/>
        <end position="293"/>
    </location>
</feature>
<comment type="function">
    <text evidence="1">May be involved in transcriptional regulation.</text>
</comment>
<comment type="caution">
    <text evidence="16">The sequence shown here is derived from an EMBL/GenBank/DDBJ whole genome shotgun (WGS) entry which is preliminary data.</text>
</comment>
<dbReference type="FunFam" id="3.30.160.60:FF:001498">
    <property type="entry name" value="Zinc finger protein 404"/>
    <property type="match status" value="1"/>
</dbReference>
<evidence type="ECO:0000256" key="10">
    <source>
        <dbReference type="ARBA" id="ARBA00023163"/>
    </source>
</evidence>
<dbReference type="PROSITE" id="PS00028">
    <property type="entry name" value="ZINC_FINGER_C2H2_1"/>
    <property type="match status" value="7"/>
</dbReference>
<evidence type="ECO:0000313" key="17">
    <source>
        <dbReference type="Proteomes" id="UP000823561"/>
    </source>
</evidence>
<dbReference type="PANTHER" id="PTHR23226">
    <property type="entry name" value="ZINC FINGER AND SCAN DOMAIN-CONTAINING"/>
    <property type="match status" value="1"/>
</dbReference>
<evidence type="ECO:0000256" key="1">
    <source>
        <dbReference type="ARBA" id="ARBA00003767"/>
    </source>
</evidence>
<dbReference type="Pfam" id="PF13465">
    <property type="entry name" value="zf-H2C2_2"/>
    <property type="match status" value="1"/>
</dbReference>
<feature type="domain" description="C2H2-type" evidence="15">
    <location>
        <begin position="387"/>
        <end position="414"/>
    </location>
</feature>
<feature type="region of interest" description="Disordered" evidence="14">
    <location>
        <begin position="332"/>
        <end position="356"/>
    </location>
</feature>
<name>A0AAV6HGB1_9TELE</name>
<dbReference type="Proteomes" id="UP000823561">
    <property type="component" value="Chromosome 1"/>
</dbReference>
<dbReference type="GO" id="GO:0000981">
    <property type="term" value="F:DNA-binding transcription factor activity, RNA polymerase II-specific"/>
    <property type="evidence" value="ECO:0007669"/>
    <property type="project" value="TreeGrafter"/>
</dbReference>
<evidence type="ECO:0000256" key="7">
    <source>
        <dbReference type="ARBA" id="ARBA00022833"/>
    </source>
</evidence>
<keyword evidence="7" id="KW-0862">Zinc</keyword>
<organism evidence="16 17">
    <name type="scientific">Alosa alosa</name>
    <name type="common">allis shad</name>
    <dbReference type="NCBI Taxonomy" id="278164"/>
    <lineage>
        <taxon>Eukaryota</taxon>
        <taxon>Metazoa</taxon>
        <taxon>Chordata</taxon>
        <taxon>Craniata</taxon>
        <taxon>Vertebrata</taxon>
        <taxon>Euteleostomi</taxon>
        <taxon>Actinopterygii</taxon>
        <taxon>Neopterygii</taxon>
        <taxon>Teleostei</taxon>
        <taxon>Clupei</taxon>
        <taxon>Clupeiformes</taxon>
        <taxon>Clupeoidei</taxon>
        <taxon>Clupeidae</taxon>
        <taxon>Alosa</taxon>
    </lineage>
</organism>
<evidence type="ECO:0000256" key="6">
    <source>
        <dbReference type="ARBA" id="ARBA00022771"/>
    </source>
</evidence>
<comment type="subcellular location">
    <subcellularLocation>
        <location evidence="2">Nucleus</location>
    </subcellularLocation>
</comment>
<evidence type="ECO:0000256" key="3">
    <source>
        <dbReference type="ARBA" id="ARBA00006991"/>
    </source>
</evidence>
<evidence type="ECO:0000256" key="8">
    <source>
        <dbReference type="ARBA" id="ARBA00023015"/>
    </source>
</evidence>